<gene>
    <name evidence="3" type="ORF">EWH70_27970</name>
</gene>
<evidence type="ECO:0000259" key="2">
    <source>
        <dbReference type="Pfam" id="PF02492"/>
    </source>
</evidence>
<feature type="domain" description="CobW/HypB/UreG nucleotide-binding" evidence="2">
    <location>
        <begin position="6"/>
        <end position="185"/>
    </location>
</feature>
<name>A0A4Q7J1R2_9PSEU</name>
<keyword evidence="4" id="KW-1185">Reference proteome</keyword>
<dbReference type="SUPFAM" id="SSF52540">
    <property type="entry name" value="P-loop containing nucleoside triphosphate hydrolases"/>
    <property type="match status" value="1"/>
</dbReference>
<sequence length="361" mass="38290">MLFVPLGGFLGAGKTTTMLAAGRLLEAGGEKVSVITNDQGVDLVDTELAHAAGVATVDEVTGGCFCCRFDDLAEVIARLRTTVRPTVVLAEAVGSCADLQATVVRPLRRLLGDTLTVAPLTVLVDPARHAELGEQDTESDLAYLYRHQLDEADVIAVNKIDAYPAEVVARVRARLRHRFPHATVVPLSARTGDGLRRLAGQWNVTAAPARVPSEVDYDRYGAAEAELAWTNQRLRLDAVGTGFVPASWVDEFLLAFRRGAQLAGLAVGHVKLRLRTAGGSTKASLTSAGAPPSFDERQAGPAREGDLVLNARVRTSPDNLDALIDRCVAAADAAAATSSGERTGVVFRPGYPVPVHRMTAD</sequence>
<accession>A0A4Q7J1R2</accession>
<dbReference type="AlphaFoldDB" id="A0A4Q7J1R2"/>
<comment type="caution">
    <text evidence="3">The sequence shown here is derived from an EMBL/GenBank/DDBJ whole genome shotgun (WGS) entry which is preliminary data.</text>
</comment>
<proteinExistence type="predicted"/>
<evidence type="ECO:0000256" key="1">
    <source>
        <dbReference type="SAM" id="MobiDB-lite"/>
    </source>
</evidence>
<dbReference type="InterPro" id="IPR027417">
    <property type="entry name" value="P-loop_NTPase"/>
</dbReference>
<reference evidence="3 4" key="1">
    <citation type="submission" date="2019-02" db="EMBL/GenBank/DDBJ databases">
        <title>Draft genome sequence of Amycolatopsis sp. 8-3EHSu isolated from roots of Suaeda maritima.</title>
        <authorList>
            <person name="Duangmal K."/>
            <person name="Chantavorakit T."/>
        </authorList>
    </citation>
    <scope>NUCLEOTIDE SEQUENCE [LARGE SCALE GENOMIC DNA]</scope>
    <source>
        <strain evidence="3 4">8-3EHSu</strain>
    </source>
</reference>
<feature type="region of interest" description="Disordered" evidence="1">
    <location>
        <begin position="281"/>
        <end position="301"/>
    </location>
</feature>
<dbReference type="PANTHER" id="PTHR13748">
    <property type="entry name" value="COBW-RELATED"/>
    <property type="match status" value="1"/>
</dbReference>
<dbReference type="OrthoDB" id="9808822at2"/>
<dbReference type="EMBL" id="SFCC01000016">
    <property type="protein sequence ID" value="RZQ60522.1"/>
    <property type="molecule type" value="Genomic_DNA"/>
</dbReference>
<dbReference type="Gene3D" id="3.40.50.300">
    <property type="entry name" value="P-loop containing nucleotide triphosphate hydrolases"/>
    <property type="match status" value="1"/>
</dbReference>
<evidence type="ECO:0000313" key="4">
    <source>
        <dbReference type="Proteomes" id="UP000292003"/>
    </source>
</evidence>
<evidence type="ECO:0000313" key="3">
    <source>
        <dbReference type="EMBL" id="RZQ60522.1"/>
    </source>
</evidence>
<dbReference type="PANTHER" id="PTHR13748:SF62">
    <property type="entry name" value="COBW DOMAIN-CONTAINING PROTEIN"/>
    <property type="match status" value="1"/>
</dbReference>
<organism evidence="3 4">
    <name type="scientific">Amycolatopsis suaedae</name>
    <dbReference type="NCBI Taxonomy" id="2510978"/>
    <lineage>
        <taxon>Bacteria</taxon>
        <taxon>Bacillati</taxon>
        <taxon>Actinomycetota</taxon>
        <taxon>Actinomycetes</taxon>
        <taxon>Pseudonocardiales</taxon>
        <taxon>Pseudonocardiaceae</taxon>
        <taxon>Amycolatopsis</taxon>
    </lineage>
</organism>
<protein>
    <recommendedName>
        <fullName evidence="2">CobW/HypB/UreG nucleotide-binding domain-containing protein</fullName>
    </recommendedName>
</protein>
<dbReference type="GO" id="GO:0005737">
    <property type="term" value="C:cytoplasm"/>
    <property type="evidence" value="ECO:0007669"/>
    <property type="project" value="TreeGrafter"/>
</dbReference>
<dbReference type="InterPro" id="IPR051316">
    <property type="entry name" value="Zinc-reg_GTPase_activator"/>
</dbReference>
<dbReference type="RefSeq" id="WP_130478527.1">
    <property type="nucleotide sequence ID" value="NZ_SFCC01000016.1"/>
</dbReference>
<dbReference type="Proteomes" id="UP000292003">
    <property type="component" value="Unassembled WGS sequence"/>
</dbReference>
<dbReference type="InterPro" id="IPR003495">
    <property type="entry name" value="CobW/HypB/UreG_nucleotide-bd"/>
</dbReference>
<dbReference type="Pfam" id="PF02492">
    <property type="entry name" value="cobW"/>
    <property type="match status" value="1"/>
</dbReference>